<gene>
    <name evidence="3" type="ORF">HG15A2_45410</name>
</gene>
<keyword evidence="1" id="KW-0812">Transmembrane</keyword>
<keyword evidence="1" id="KW-0472">Membrane</keyword>
<feature type="signal peptide" evidence="2">
    <location>
        <begin position="1"/>
        <end position="26"/>
    </location>
</feature>
<evidence type="ECO:0000256" key="1">
    <source>
        <dbReference type="SAM" id="Phobius"/>
    </source>
</evidence>
<protein>
    <recommendedName>
        <fullName evidence="5">PEP-CTERM protein-sorting domain-containing protein</fullName>
    </recommendedName>
</protein>
<dbReference type="KEGG" id="amob:HG15A2_45410"/>
<keyword evidence="1" id="KW-1133">Transmembrane helix</keyword>
<evidence type="ECO:0000313" key="4">
    <source>
        <dbReference type="Proteomes" id="UP000319852"/>
    </source>
</evidence>
<feature type="chain" id="PRO_5022023891" description="PEP-CTERM protein-sorting domain-containing protein" evidence="2">
    <location>
        <begin position="27"/>
        <end position="246"/>
    </location>
</feature>
<dbReference type="InterPro" id="IPR013424">
    <property type="entry name" value="Ice-binding_C"/>
</dbReference>
<dbReference type="Proteomes" id="UP000319852">
    <property type="component" value="Chromosome"/>
</dbReference>
<reference evidence="3 4" key="1">
    <citation type="submission" date="2019-02" db="EMBL/GenBank/DDBJ databases">
        <title>Deep-cultivation of Planctomycetes and their phenomic and genomic characterization uncovers novel biology.</title>
        <authorList>
            <person name="Wiegand S."/>
            <person name="Jogler M."/>
            <person name="Boedeker C."/>
            <person name="Pinto D."/>
            <person name="Vollmers J."/>
            <person name="Rivas-Marin E."/>
            <person name="Kohn T."/>
            <person name="Peeters S.H."/>
            <person name="Heuer A."/>
            <person name="Rast P."/>
            <person name="Oberbeckmann S."/>
            <person name="Bunk B."/>
            <person name="Jeske O."/>
            <person name="Meyerdierks A."/>
            <person name="Storesund J.E."/>
            <person name="Kallscheuer N."/>
            <person name="Luecker S."/>
            <person name="Lage O.M."/>
            <person name="Pohl T."/>
            <person name="Merkel B.J."/>
            <person name="Hornburger P."/>
            <person name="Mueller R.-W."/>
            <person name="Bruemmer F."/>
            <person name="Labrenz M."/>
            <person name="Spormann A.M."/>
            <person name="Op den Camp H."/>
            <person name="Overmann J."/>
            <person name="Amann R."/>
            <person name="Jetten M.S.M."/>
            <person name="Mascher T."/>
            <person name="Medema M.H."/>
            <person name="Devos D.P."/>
            <person name="Kaster A.-K."/>
            <person name="Ovreas L."/>
            <person name="Rohde M."/>
            <person name="Galperin M.Y."/>
            <person name="Jogler C."/>
        </authorList>
    </citation>
    <scope>NUCLEOTIDE SEQUENCE [LARGE SCALE GENOMIC DNA]</scope>
    <source>
        <strain evidence="3 4">HG15A2</strain>
    </source>
</reference>
<dbReference type="NCBIfam" id="TIGR02595">
    <property type="entry name" value="PEP_CTERM"/>
    <property type="match status" value="1"/>
</dbReference>
<name>A0A517N229_9BACT</name>
<keyword evidence="4" id="KW-1185">Reference proteome</keyword>
<feature type="transmembrane region" description="Helical" evidence="1">
    <location>
        <begin position="202"/>
        <end position="229"/>
    </location>
</feature>
<evidence type="ECO:0000313" key="3">
    <source>
        <dbReference type="EMBL" id="QDT01199.1"/>
    </source>
</evidence>
<sequence length="246" mass="26572" precursor="true">MRSIASSFLSISCFLYVAILSAICTAQSVRLPADLNPGDEYRLAFVTAGMRDATSSNIADYNTFVRNEANAPSSIVRGLATEWFALASTSDVDAIENTGTDPTPDGDTGVPIYLVDGMTRVADHYDHLWGTYRVGLHAPLDFTQYGIALNGSNNVWTGIGSNGVALSDQLGTNTPWLGMSRVRTGRWLGNRNTTSSSQINSLYGISSVLIAVPEPSTASLLCAGVFVLLRRRTDTARRVPLLVYRR</sequence>
<evidence type="ECO:0008006" key="5">
    <source>
        <dbReference type="Google" id="ProtNLM"/>
    </source>
</evidence>
<organism evidence="3 4">
    <name type="scientific">Adhaeretor mobilis</name>
    <dbReference type="NCBI Taxonomy" id="1930276"/>
    <lineage>
        <taxon>Bacteria</taxon>
        <taxon>Pseudomonadati</taxon>
        <taxon>Planctomycetota</taxon>
        <taxon>Planctomycetia</taxon>
        <taxon>Pirellulales</taxon>
        <taxon>Lacipirellulaceae</taxon>
        <taxon>Adhaeretor</taxon>
    </lineage>
</organism>
<accession>A0A517N229</accession>
<dbReference type="EMBL" id="CP036263">
    <property type="protein sequence ID" value="QDT01199.1"/>
    <property type="molecule type" value="Genomic_DNA"/>
</dbReference>
<dbReference type="OrthoDB" id="287873at2"/>
<keyword evidence="2" id="KW-0732">Signal</keyword>
<dbReference type="AlphaFoldDB" id="A0A517N229"/>
<evidence type="ECO:0000256" key="2">
    <source>
        <dbReference type="SAM" id="SignalP"/>
    </source>
</evidence>
<proteinExistence type="predicted"/>